<comment type="similarity">
    <text evidence="4 22">Belongs to the glycosyl hydrolase 17 family.</text>
</comment>
<evidence type="ECO:0000256" key="21">
    <source>
        <dbReference type="ARBA" id="ARBA00032906"/>
    </source>
</evidence>
<dbReference type="Proteomes" id="UP001150941">
    <property type="component" value="Unassembled WGS sequence"/>
</dbReference>
<dbReference type="EC" id="3.2.1.39" evidence="5"/>
<dbReference type="GO" id="GO:0009277">
    <property type="term" value="C:fungal-type cell wall"/>
    <property type="evidence" value="ECO:0007669"/>
    <property type="project" value="TreeGrafter"/>
</dbReference>
<dbReference type="GO" id="GO:0009986">
    <property type="term" value="C:cell surface"/>
    <property type="evidence" value="ECO:0007669"/>
    <property type="project" value="TreeGrafter"/>
</dbReference>
<dbReference type="PANTHER" id="PTHR16631">
    <property type="entry name" value="GLUCAN 1,3-BETA-GLUCOSIDASE"/>
    <property type="match status" value="1"/>
</dbReference>
<keyword evidence="12" id="KW-0378">Hydrolase</keyword>
<dbReference type="GO" id="GO:0098552">
    <property type="term" value="C:side of membrane"/>
    <property type="evidence" value="ECO:0007669"/>
    <property type="project" value="UniProtKB-KW"/>
</dbReference>
<dbReference type="EMBL" id="JAPQKS010000004">
    <property type="protein sequence ID" value="KAJ5232505.1"/>
    <property type="molecule type" value="Genomic_DNA"/>
</dbReference>
<comment type="function">
    <text evidence="19">Glucanases play a role in cell expansion during growth, in cell-cell fusion during mating, and in spore release during sporulation. This enzyme may be involved in beta-glucan degradation and also function biosynthetically as a transglycosylase.</text>
</comment>
<keyword evidence="18" id="KW-0624">Polysaccharide degradation</keyword>
<evidence type="ECO:0000256" key="18">
    <source>
        <dbReference type="ARBA" id="ARBA00023326"/>
    </source>
</evidence>
<evidence type="ECO:0000313" key="25">
    <source>
        <dbReference type="Proteomes" id="UP001150941"/>
    </source>
</evidence>
<dbReference type="Pfam" id="PF00332">
    <property type="entry name" value="Glyco_hydro_17"/>
    <property type="match status" value="1"/>
</dbReference>
<dbReference type="Gene3D" id="3.20.20.80">
    <property type="entry name" value="Glycosidases"/>
    <property type="match status" value="1"/>
</dbReference>
<dbReference type="PANTHER" id="PTHR16631:SF13">
    <property type="entry name" value="GLUCAN ENDO-1,3-BETA-GLUCOSIDASE EGLC-RELATED"/>
    <property type="match status" value="1"/>
</dbReference>
<dbReference type="GeneID" id="83202061"/>
<feature type="signal peptide" evidence="23">
    <location>
        <begin position="1"/>
        <end position="17"/>
    </location>
</feature>
<dbReference type="FunFam" id="3.20.20.80:FF:000233">
    <property type="entry name" value="Probable glucan endo-1,3-beta-glucosidase eglC"/>
    <property type="match status" value="1"/>
</dbReference>
<dbReference type="InterPro" id="IPR017853">
    <property type="entry name" value="GH"/>
</dbReference>
<evidence type="ECO:0000256" key="6">
    <source>
        <dbReference type="ARBA" id="ARBA00019762"/>
    </source>
</evidence>
<evidence type="ECO:0000256" key="15">
    <source>
        <dbReference type="ARBA" id="ARBA00023277"/>
    </source>
</evidence>
<proteinExistence type="inferred from homology"/>
<gene>
    <name evidence="24" type="ORF">N7468_005461</name>
</gene>
<dbReference type="InterPro" id="IPR000490">
    <property type="entry name" value="Glyco_hydro_17"/>
</dbReference>
<keyword evidence="15" id="KW-0119">Carbohydrate metabolism</keyword>
<evidence type="ECO:0000256" key="19">
    <source>
        <dbReference type="ARBA" id="ARBA00025152"/>
    </source>
</evidence>
<dbReference type="GO" id="GO:0071555">
    <property type="term" value="P:cell wall organization"/>
    <property type="evidence" value="ECO:0007669"/>
    <property type="project" value="UniProtKB-KW"/>
</dbReference>
<evidence type="ECO:0000256" key="13">
    <source>
        <dbReference type="ARBA" id="ARBA00023136"/>
    </source>
</evidence>
<name>A0A9W9NZF6_9EURO</name>
<dbReference type="AlphaFoldDB" id="A0A9W9NZF6"/>
<dbReference type="GO" id="GO:0042973">
    <property type="term" value="F:glucan endo-1,3-beta-D-glucosidase activity"/>
    <property type="evidence" value="ECO:0007669"/>
    <property type="project" value="UniProtKB-EC"/>
</dbReference>
<organism evidence="24 25">
    <name type="scientific">Penicillium chermesinum</name>
    <dbReference type="NCBI Taxonomy" id="63820"/>
    <lineage>
        <taxon>Eukaryota</taxon>
        <taxon>Fungi</taxon>
        <taxon>Dikarya</taxon>
        <taxon>Ascomycota</taxon>
        <taxon>Pezizomycotina</taxon>
        <taxon>Eurotiomycetes</taxon>
        <taxon>Eurotiomycetidae</taxon>
        <taxon>Eurotiales</taxon>
        <taxon>Aspergillaceae</taxon>
        <taxon>Penicillium</taxon>
    </lineage>
</organism>
<feature type="chain" id="PRO_5040746415" description="Probable glucan endo-1,3-beta-glucosidase eglC" evidence="23">
    <location>
        <begin position="18"/>
        <end position="370"/>
    </location>
</feature>
<comment type="caution">
    <text evidence="24">The sequence shown here is derived from an EMBL/GenBank/DDBJ whole genome shotgun (WGS) entry which is preliminary data.</text>
</comment>
<evidence type="ECO:0000256" key="1">
    <source>
        <dbReference type="ARBA" id="ARBA00000382"/>
    </source>
</evidence>
<accession>A0A9W9NZF6</accession>
<keyword evidence="13" id="KW-0472">Membrane</keyword>
<keyword evidence="16" id="KW-0449">Lipoprotein</keyword>
<keyword evidence="14" id="KW-0325">Glycoprotein</keyword>
<evidence type="ECO:0000256" key="10">
    <source>
        <dbReference type="ARBA" id="ARBA00022622"/>
    </source>
</evidence>
<evidence type="ECO:0000256" key="4">
    <source>
        <dbReference type="ARBA" id="ARBA00008773"/>
    </source>
</evidence>
<evidence type="ECO:0000256" key="16">
    <source>
        <dbReference type="ARBA" id="ARBA00023288"/>
    </source>
</evidence>
<evidence type="ECO:0000256" key="11">
    <source>
        <dbReference type="ARBA" id="ARBA00022729"/>
    </source>
</evidence>
<evidence type="ECO:0000256" key="23">
    <source>
        <dbReference type="SAM" id="SignalP"/>
    </source>
</evidence>
<evidence type="ECO:0000256" key="22">
    <source>
        <dbReference type="RuleBase" id="RU004335"/>
    </source>
</evidence>
<protein>
    <recommendedName>
        <fullName evidence="6">Probable glucan endo-1,3-beta-glucosidase eglC</fullName>
        <ecNumber evidence="5">3.2.1.39</ecNumber>
    </recommendedName>
    <alternativeName>
        <fullName evidence="20">Endo-1,3-beta-glucanase eglC</fullName>
    </alternativeName>
    <alternativeName>
        <fullName evidence="21">Laminarinase eglC</fullName>
    </alternativeName>
</protein>
<sequence>MQLNLLALALSVATAEAAYKGFNYGATNGDGSTRVKADFTAQFQTAKGLVGAPGMTSARLYTMIQGGTTNSPIEAIEAAIEEQTTLLLGLWTSGGGIDNEIAALKNSINQYGDDLAKLVVGISVGSEDLYRNSPTGIKAHSGPGMNPDDLVSAIKAVKAAVAGTSLGSSPIGHVDTWNAWTNSSNSAVIDAVDFIGFDTYPFYQTTDDNSIDNAKSLFDEAMQKTKQAAGGKPIWVTESGWPVSGPSEGAAVASIPNAKKFWDQVACSLFDSDINTWWYILQDYPASPSFGVVGQQLTTKPFSTPVTKTAWGVSPSVTGSVSRSAFRTSMTSTPLQLPSASAVGQFNAAARPTGSIFGAVIAAFALAIIV</sequence>
<evidence type="ECO:0000256" key="5">
    <source>
        <dbReference type="ARBA" id="ARBA00012780"/>
    </source>
</evidence>
<dbReference type="GO" id="GO:0005576">
    <property type="term" value="C:extracellular region"/>
    <property type="evidence" value="ECO:0007669"/>
    <property type="project" value="TreeGrafter"/>
</dbReference>
<evidence type="ECO:0000256" key="2">
    <source>
        <dbReference type="ARBA" id="ARBA00004191"/>
    </source>
</evidence>
<evidence type="ECO:0000256" key="17">
    <source>
        <dbReference type="ARBA" id="ARBA00023316"/>
    </source>
</evidence>
<dbReference type="SUPFAM" id="SSF51445">
    <property type="entry name" value="(Trans)glycosidases"/>
    <property type="match status" value="1"/>
</dbReference>
<keyword evidence="17" id="KW-0961">Cell wall biogenesis/degradation</keyword>
<dbReference type="OrthoDB" id="77201at2759"/>
<dbReference type="InterPro" id="IPR050732">
    <property type="entry name" value="Beta-glucan_modifiers"/>
</dbReference>
<dbReference type="GO" id="GO:0000272">
    <property type="term" value="P:polysaccharide catabolic process"/>
    <property type="evidence" value="ECO:0007669"/>
    <property type="project" value="UniProtKB-KW"/>
</dbReference>
<keyword evidence="8" id="KW-0134">Cell wall</keyword>
<evidence type="ECO:0000256" key="14">
    <source>
        <dbReference type="ARBA" id="ARBA00023180"/>
    </source>
</evidence>
<evidence type="ECO:0000256" key="8">
    <source>
        <dbReference type="ARBA" id="ARBA00022512"/>
    </source>
</evidence>
<evidence type="ECO:0000256" key="7">
    <source>
        <dbReference type="ARBA" id="ARBA00022475"/>
    </source>
</evidence>
<comment type="catalytic activity">
    <reaction evidence="1">
        <text>Hydrolysis of (1-&gt;3)-beta-D-glucosidic linkages in (1-&gt;3)-beta-D-glucans.</text>
        <dbReference type="EC" id="3.2.1.39"/>
    </reaction>
</comment>
<dbReference type="RefSeq" id="XP_058330498.1">
    <property type="nucleotide sequence ID" value="XM_058474758.1"/>
</dbReference>
<evidence type="ECO:0000256" key="3">
    <source>
        <dbReference type="ARBA" id="ARBA00004609"/>
    </source>
</evidence>
<evidence type="ECO:0000313" key="24">
    <source>
        <dbReference type="EMBL" id="KAJ5232505.1"/>
    </source>
</evidence>
<keyword evidence="25" id="KW-1185">Reference proteome</keyword>
<evidence type="ECO:0000256" key="12">
    <source>
        <dbReference type="ARBA" id="ARBA00022801"/>
    </source>
</evidence>
<comment type="subcellular location">
    <subcellularLocation>
        <location evidence="3">Cell membrane</location>
        <topology evidence="3">Lipid-anchor</topology>
        <topology evidence="3">GPI-anchor</topology>
    </subcellularLocation>
    <subcellularLocation>
        <location evidence="2">Secreted</location>
        <location evidence="2">Cell wall</location>
    </subcellularLocation>
</comment>
<dbReference type="GO" id="GO:0005886">
    <property type="term" value="C:plasma membrane"/>
    <property type="evidence" value="ECO:0007669"/>
    <property type="project" value="UniProtKB-SubCell"/>
</dbReference>
<keyword evidence="11 23" id="KW-0732">Signal</keyword>
<keyword evidence="10" id="KW-0336">GPI-anchor</keyword>
<keyword evidence="7" id="KW-1003">Cell membrane</keyword>
<reference evidence="24" key="1">
    <citation type="submission" date="2022-11" db="EMBL/GenBank/DDBJ databases">
        <authorList>
            <person name="Petersen C."/>
        </authorList>
    </citation>
    <scope>NUCLEOTIDE SEQUENCE</scope>
    <source>
        <strain evidence="24">IBT 19713</strain>
    </source>
</reference>
<evidence type="ECO:0000256" key="20">
    <source>
        <dbReference type="ARBA" id="ARBA00032134"/>
    </source>
</evidence>
<reference evidence="24" key="2">
    <citation type="journal article" date="2023" name="IMA Fungus">
        <title>Comparative genomic study of the Penicillium genus elucidates a diverse pangenome and 15 lateral gene transfer events.</title>
        <authorList>
            <person name="Petersen C."/>
            <person name="Sorensen T."/>
            <person name="Nielsen M.R."/>
            <person name="Sondergaard T.E."/>
            <person name="Sorensen J.L."/>
            <person name="Fitzpatrick D.A."/>
            <person name="Frisvad J.C."/>
            <person name="Nielsen K.L."/>
        </authorList>
    </citation>
    <scope>NUCLEOTIDE SEQUENCE</scope>
    <source>
        <strain evidence="24">IBT 19713</strain>
    </source>
</reference>
<keyword evidence="9" id="KW-0964">Secreted</keyword>
<evidence type="ECO:0000256" key="9">
    <source>
        <dbReference type="ARBA" id="ARBA00022525"/>
    </source>
</evidence>